<feature type="region of interest" description="Disordered" evidence="1">
    <location>
        <begin position="71"/>
        <end position="108"/>
    </location>
</feature>
<dbReference type="RefSeq" id="WP_170882357.1">
    <property type="nucleotide sequence ID" value="NZ_JABEYA020000002.1"/>
</dbReference>
<feature type="compositionally biased region" description="Polar residues" evidence="1">
    <location>
        <begin position="1"/>
        <end position="19"/>
    </location>
</feature>
<feature type="region of interest" description="Disordered" evidence="1">
    <location>
        <begin position="1"/>
        <end position="22"/>
    </location>
</feature>
<keyword evidence="3" id="KW-1185">Reference proteome</keyword>
<protein>
    <submittedName>
        <fullName evidence="2">Uncharacterized protein</fullName>
    </submittedName>
</protein>
<gene>
    <name evidence="2" type="ORF">QWZ16_06010</name>
</gene>
<sequence>MDQVTGPTAQINSRMSSAADTRVHHRIEAVANKAQKSAEKASREAAEKAAQQAAGRIIDREIEIRLQMLRAPTPPTADPSHRERQGVHQKQAIRIDNDGKAHVKTINS</sequence>
<evidence type="ECO:0000256" key="1">
    <source>
        <dbReference type="SAM" id="MobiDB-lite"/>
    </source>
</evidence>
<evidence type="ECO:0000313" key="3">
    <source>
        <dbReference type="Proteomes" id="UP001238540"/>
    </source>
</evidence>
<name>A0ABT8BRI4_9VIBR</name>
<proteinExistence type="predicted"/>
<dbReference type="Proteomes" id="UP001238540">
    <property type="component" value="Unassembled WGS sequence"/>
</dbReference>
<comment type="caution">
    <text evidence="2">The sequence shown here is derived from an EMBL/GenBank/DDBJ whole genome shotgun (WGS) entry which is preliminary data.</text>
</comment>
<accession>A0ABT8BRI4</accession>
<organism evidence="2 3">
    <name type="scientific">Vibrio ostreicida</name>
    <dbReference type="NCBI Taxonomy" id="526588"/>
    <lineage>
        <taxon>Bacteria</taxon>
        <taxon>Pseudomonadati</taxon>
        <taxon>Pseudomonadota</taxon>
        <taxon>Gammaproteobacteria</taxon>
        <taxon>Vibrionales</taxon>
        <taxon>Vibrionaceae</taxon>
        <taxon>Vibrio</taxon>
    </lineage>
</organism>
<dbReference type="EMBL" id="JAUFQC010000001">
    <property type="protein sequence ID" value="MDN3609279.1"/>
    <property type="molecule type" value="Genomic_DNA"/>
</dbReference>
<evidence type="ECO:0000313" key="2">
    <source>
        <dbReference type="EMBL" id="MDN3609279.1"/>
    </source>
</evidence>
<reference evidence="3" key="1">
    <citation type="journal article" date="2019" name="Int. J. Syst. Evol. Microbiol.">
        <title>The Global Catalogue of Microorganisms (GCM) 10K type strain sequencing project: providing services to taxonomists for standard genome sequencing and annotation.</title>
        <authorList>
            <consortium name="The Broad Institute Genomics Platform"/>
            <consortium name="The Broad Institute Genome Sequencing Center for Infectious Disease"/>
            <person name="Wu L."/>
            <person name="Ma J."/>
        </authorList>
    </citation>
    <scope>NUCLEOTIDE SEQUENCE [LARGE SCALE GENOMIC DNA]</scope>
    <source>
        <strain evidence="3">CECT 7398</strain>
    </source>
</reference>